<accession>A0A418V1A3</accession>
<name>A0A418V1A3_RHOPL</name>
<proteinExistence type="predicted"/>
<protein>
    <submittedName>
        <fullName evidence="2">Uncharacterized protein</fullName>
    </submittedName>
</protein>
<evidence type="ECO:0000256" key="1">
    <source>
        <dbReference type="SAM" id="Phobius"/>
    </source>
</evidence>
<keyword evidence="1" id="KW-0812">Transmembrane</keyword>
<keyword evidence="1" id="KW-0472">Membrane</keyword>
<dbReference type="EMBL" id="QYYD01000022">
    <property type="protein sequence ID" value="RJF69608.1"/>
    <property type="molecule type" value="Genomic_DNA"/>
</dbReference>
<sequence>MRTRIAWGSAGGVDMVWVSWVGAAGNAIELVGFGILAWDLSHTNRSSIDDANAMIGEADAFEAVVISDGDRSDPPGTPRTEIIGGKLGRFQDGFSASLSALEVSRRRILFGVLVTAAGAALQTFSAIWQALFPS</sequence>
<keyword evidence="1" id="KW-1133">Transmembrane helix</keyword>
<feature type="transmembrane region" description="Helical" evidence="1">
    <location>
        <begin position="17"/>
        <end position="38"/>
    </location>
</feature>
<dbReference type="Proteomes" id="UP000285523">
    <property type="component" value="Unassembled WGS sequence"/>
</dbReference>
<dbReference type="AlphaFoldDB" id="A0A418V1A3"/>
<gene>
    <name evidence="2" type="ORF">D4Q52_19840</name>
</gene>
<comment type="caution">
    <text evidence="2">The sequence shown here is derived from an EMBL/GenBank/DDBJ whole genome shotgun (WGS) entry which is preliminary data.</text>
</comment>
<feature type="transmembrane region" description="Helical" evidence="1">
    <location>
        <begin position="108"/>
        <end position="131"/>
    </location>
</feature>
<reference evidence="2 3" key="1">
    <citation type="submission" date="2018-09" db="EMBL/GenBank/DDBJ databases">
        <title>Draft genome sequence of Rhodopseudomonas palustris 2.1.18.</title>
        <authorList>
            <person name="Robertson S.L."/>
            <person name="Meyer T.E."/>
            <person name="Kyndt J.A."/>
        </authorList>
    </citation>
    <scope>NUCLEOTIDE SEQUENCE [LARGE SCALE GENOMIC DNA]</scope>
    <source>
        <strain evidence="2 3">2.1.18</strain>
    </source>
</reference>
<evidence type="ECO:0000313" key="3">
    <source>
        <dbReference type="Proteomes" id="UP000285523"/>
    </source>
</evidence>
<organism evidence="2 3">
    <name type="scientific">Rhodopseudomonas palustris</name>
    <dbReference type="NCBI Taxonomy" id="1076"/>
    <lineage>
        <taxon>Bacteria</taxon>
        <taxon>Pseudomonadati</taxon>
        <taxon>Pseudomonadota</taxon>
        <taxon>Alphaproteobacteria</taxon>
        <taxon>Hyphomicrobiales</taxon>
        <taxon>Nitrobacteraceae</taxon>
        <taxon>Rhodopseudomonas</taxon>
    </lineage>
</organism>
<evidence type="ECO:0000313" key="2">
    <source>
        <dbReference type="EMBL" id="RJF69608.1"/>
    </source>
</evidence>